<evidence type="ECO:0000256" key="6">
    <source>
        <dbReference type="ARBA" id="ARBA00023004"/>
    </source>
</evidence>
<dbReference type="GO" id="GO:0006826">
    <property type="term" value="P:iron ion transport"/>
    <property type="evidence" value="ECO:0007669"/>
    <property type="project" value="UniProtKB-KW"/>
</dbReference>
<sequence>MLLIGTQAYAQTRTVTGTVTGKDDGLPLPGVSVMVKGSTTGTQTNSDGKYSIKVSGETVTLVFSYIGFTSKEQVVSGNTASVALDVNAKSLNEVVVTTSFGIQRDKKSLGYSTQTISAEQLQTGRTTNVTNALAGKVAGVAVNGSGGAFTGSSVIIRGFTTFTGSNQPLYVVDGIPIDNGGGGQALQTGASSSNRAIDINEDDIESLTVLKGAAATVLYGSRAASGVIQITTKKGNKNEKSHIEFTSSYGAGVVNRLPKYQNQYAQGSNGVLSVGGTTAGSGLSTSWGPIIDGRPITNAFGQATTLQAYPDNVKDIFKTATSLQNNISLTGGGDKTTYRVSYGNDYETYVIDNNTLKRNNLSVNARSEITPKLRLGTTFSYVNNQSRRTLQGNQLSNPLFRAYFTPRSYDLTNLPFEDALGNQQFFGGEDNPYWSIKHNTYSDQINRLFGSVNATYDLANWLVADLRVGTDYYNSKSTGYDDIGNRGGGFTGSTGTGIGGIIENQTNVRNLQEYFTLTATRKFGDFNVVGTIGNEINQNSSNSSQVIGYTLVVPNFNNLKNTITYQPTYSRTLTRLIGVYADFALDYKRYLTLNLKARNDWSSTLLPANRSIFYPAVASSFVLSDAFPSIKSKNVNLIKLRGAIGRVGKSPGAYNTDNYYVRAGSSDGFGPSITFPFNGSLAGYELSDGAGNPNLKPEFTLEYELGTEMAFFGNRLTIDGSVYQKKTTNVILSVPVSPSSGVTGLVQNAGKLSTKGVELLIGGTPIKTRNGFYNISVNFTSFKSTVDALAPGVSLITLGGFTTPNIRLVAGQEYGQIYGADYQRDASGNILIFANGLPQPTANVVNIGNPNPKWTMGITNNINYKGINFSFLLDIRKGGQQYSRNIADVQRNGVAIETAEFSRFQADGVTVAKPYVFPGVYASGVALAAGQVAGQPNTTAVSAQDYWGNNGKYIAATGYIYDTSWFRVREAGLSYDVPKKYLAKTPFGRASFGVYGRNLFLRAPNYPHFDPEQNALGISNAQGLEFNSLPNTRTIGINLKVTL</sequence>
<evidence type="ECO:0000256" key="2">
    <source>
        <dbReference type="ARBA" id="ARBA00022448"/>
    </source>
</evidence>
<dbReference type="InterPro" id="IPR008969">
    <property type="entry name" value="CarboxyPept-like_regulatory"/>
</dbReference>
<keyword evidence="2 11" id="KW-0813">Transport</keyword>
<dbReference type="Pfam" id="PF07715">
    <property type="entry name" value="Plug"/>
    <property type="match status" value="1"/>
</dbReference>
<reference evidence="15" key="2">
    <citation type="submission" date="2020-09" db="EMBL/GenBank/DDBJ databases">
        <authorList>
            <person name="Sun Q."/>
            <person name="Sedlacek I."/>
        </authorList>
    </citation>
    <scope>NUCLEOTIDE SEQUENCE</scope>
    <source>
        <strain evidence="15">CCM 8711</strain>
    </source>
</reference>
<dbReference type="InterPro" id="IPR023996">
    <property type="entry name" value="TonB-dep_OMP_SusC/RagA"/>
</dbReference>
<comment type="caution">
    <text evidence="15">The sequence shown here is derived from an EMBL/GenBank/DDBJ whole genome shotgun (WGS) entry which is preliminary data.</text>
</comment>
<dbReference type="InterPro" id="IPR012910">
    <property type="entry name" value="Plug_dom"/>
</dbReference>
<dbReference type="AlphaFoldDB" id="A0A917J8Q6"/>
<protein>
    <submittedName>
        <fullName evidence="15">SusC/RagA family TonB-linked outer membrane protein</fullName>
    </submittedName>
</protein>
<dbReference type="InterPro" id="IPR023997">
    <property type="entry name" value="TonB-dep_OMP_SusC/RagA_CS"/>
</dbReference>
<keyword evidence="6" id="KW-0408">Iron</keyword>
<keyword evidence="16" id="KW-1185">Reference proteome</keyword>
<evidence type="ECO:0000256" key="8">
    <source>
        <dbReference type="ARBA" id="ARBA00023077"/>
    </source>
</evidence>
<dbReference type="NCBIfam" id="TIGR04056">
    <property type="entry name" value="OMP_RagA_SusC"/>
    <property type="match status" value="1"/>
</dbReference>
<comment type="subcellular location">
    <subcellularLocation>
        <location evidence="1 11">Cell outer membrane</location>
        <topology evidence="1 11">Multi-pass membrane protein</topology>
    </subcellularLocation>
</comment>
<dbReference type="SUPFAM" id="SSF56935">
    <property type="entry name" value="Porins"/>
    <property type="match status" value="1"/>
</dbReference>
<evidence type="ECO:0000256" key="4">
    <source>
        <dbReference type="ARBA" id="ARBA00022496"/>
    </source>
</evidence>
<evidence type="ECO:0000256" key="5">
    <source>
        <dbReference type="ARBA" id="ARBA00022692"/>
    </source>
</evidence>
<keyword evidence="5 11" id="KW-0812">Transmembrane</keyword>
<dbReference type="SUPFAM" id="SSF49464">
    <property type="entry name" value="Carboxypeptidase regulatory domain-like"/>
    <property type="match status" value="1"/>
</dbReference>
<evidence type="ECO:0000313" key="16">
    <source>
        <dbReference type="Proteomes" id="UP000662074"/>
    </source>
</evidence>
<dbReference type="Pfam" id="PF13715">
    <property type="entry name" value="CarbopepD_reg_2"/>
    <property type="match status" value="1"/>
</dbReference>
<keyword evidence="9 11" id="KW-0472">Membrane</keyword>
<evidence type="ECO:0000256" key="10">
    <source>
        <dbReference type="ARBA" id="ARBA00023237"/>
    </source>
</evidence>
<dbReference type="Proteomes" id="UP000662074">
    <property type="component" value="Unassembled WGS sequence"/>
</dbReference>
<name>A0A917J8Q6_9SPHI</name>
<dbReference type="PANTHER" id="PTHR32552:SF81">
    <property type="entry name" value="TONB-DEPENDENT OUTER MEMBRANE RECEPTOR"/>
    <property type="match status" value="1"/>
</dbReference>
<keyword evidence="7" id="KW-0406">Ion transport</keyword>
<dbReference type="InterPro" id="IPR039426">
    <property type="entry name" value="TonB-dep_rcpt-like"/>
</dbReference>
<dbReference type="NCBIfam" id="TIGR04057">
    <property type="entry name" value="SusC_RagA_signa"/>
    <property type="match status" value="1"/>
</dbReference>
<keyword evidence="4" id="KW-0410">Iron transport</keyword>
<evidence type="ECO:0000256" key="12">
    <source>
        <dbReference type="RuleBase" id="RU003357"/>
    </source>
</evidence>
<accession>A0A917J8Q6</accession>
<gene>
    <name evidence="15" type="ORF">GCM10011425_11940</name>
</gene>
<dbReference type="PANTHER" id="PTHR32552">
    <property type="entry name" value="FERRICHROME IRON RECEPTOR-RELATED"/>
    <property type="match status" value="1"/>
</dbReference>
<keyword evidence="3 11" id="KW-1134">Transmembrane beta strand</keyword>
<dbReference type="Gene3D" id="2.40.170.20">
    <property type="entry name" value="TonB-dependent receptor, beta-barrel domain"/>
    <property type="match status" value="1"/>
</dbReference>
<dbReference type="PROSITE" id="PS52016">
    <property type="entry name" value="TONB_DEPENDENT_REC_3"/>
    <property type="match status" value="1"/>
</dbReference>
<feature type="domain" description="TonB-dependent receptor plug" evidence="14">
    <location>
        <begin position="106"/>
        <end position="227"/>
    </location>
</feature>
<reference evidence="15" key="1">
    <citation type="journal article" date="2014" name="Int. J. Syst. Evol. Microbiol.">
        <title>Complete genome sequence of Corynebacterium casei LMG S-19264T (=DSM 44701T), isolated from a smear-ripened cheese.</title>
        <authorList>
            <consortium name="US DOE Joint Genome Institute (JGI-PGF)"/>
            <person name="Walter F."/>
            <person name="Albersmeier A."/>
            <person name="Kalinowski J."/>
            <person name="Ruckert C."/>
        </authorList>
    </citation>
    <scope>NUCLEOTIDE SEQUENCE</scope>
    <source>
        <strain evidence="15">CCM 8711</strain>
    </source>
</reference>
<keyword evidence="8 12" id="KW-0798">TonB box</keyword>
<dbReference type="GO" id="GO:0009279">
    <property type="term" value="C:cell outer membrane"/>
    <property type="evidence" value="ECO:0007669"/>
    <property type="project" value="UniProtKB-SubCell"/>
</dbReference>
<evidence type="ECO:0000259" key="14">
    <source>
        <dbReference type="Pfam" id="PF07715"/>
    </source>
</evidence>
<evidence type="ECO:0000256" key="7">
    <source>
        <dbReference type="ARBA" id="ARBA00023065"/>
    </source>
</evidence>
<keyword evidence="10 11" id="KW-0998">Cell outer membrane</keyword>
<evidence type="ECO:0000256" key="11">
    <source>
        <dbReference type="PROSITE-ProRule" id="PRU01360"/>
    </source>
</evidence>
<evidence type="ECO:0000313" key="15">
    <source>
        <dbReference type="EMBL" id="GGI49982.1"/>
    </source>
</evidence>
<dbReference type="Pfam" id="PF00593">
    <property type="entry name" value="TonB_dep_Rec_b-barrel"/>
    <property type="match status" value="1"/>
</dbReference>
<evidence type="ECO:0000256" key="3">
    <source>
        <dbReference type="ARBA" id="ARBA00022452"/>
    </source>
</evidence>
<evidence type="ECO:0000256" key="1">
    <source>
        <dbReference type="ARBA" id="ARBA00004571"/>
    </source>
</evidence>
<dbReference type="InterPro" id="IPR036942">
    <property type="entry name" value="Beta-barrel_TonB_sf"/>
</dbReference>
<dbReference type="EMBL" id="BMDO01000002">
    <property type="protein sequence ID" value="GGI49982.1"/>
    <property type="molecule type" value="Genomic_DNA"/>
</dbReference>
<comment type="similarity">
    <text evidence="11 12">Belongs to the TonB-dependent receptor family.</text>
</comment>
<organism evidence="15 16">
    <name type="scientific">Mucilaginibacter galii</name>
    <dbReference type="NCBI Taxonomy" id="2005073"/>
    <lineage>
        <taxon>Bacteria</taxon>
        <taxon>Pseudomonadati</taxon>
        <taxon>Bacteroidota</taxon>
        <taxon>Sphingobacteriia</taxon>
        <taxon>Sphingobacteriales</taxon>
        <taxon>Sphingobacteriaceae</taxon>
        <taxon>Mucilaginibacter</taxon>
    </lineage>
</organism>
<evidence type="ECO:0000259" key="13">
    <source>
        <dbReference type="Pfam" id="PF00593"/>
    </source>
</evidence>
<feature type="domain" description="TonB-dependent receptor-like beta-barrel" evidence="13">
    <location>
        <begin position="403"/>
        <end position="989"/>
    </location>
</feature>
<dbReference type="Gene3D" id="2.60.40.1120">
    <property type="entry name" value="Carboxypeptidase-like, regulatory domain"/>
    <property type="match status" value="1"/>
</dbReference>
<proteinExistence type="inferred from homology"/>
<dbReference type="InterPro" id="IPR037066">
    <property type="entry name" value="Plug_dom_sf"/>
</dbReference>
<dbReference type="Gene3D" id="2.170.130.10">
    <property type="entry name" value="TonB-dependent receptor, plug domain"/>
    <property type="match status" value="1"/>
</dbReference>
<evidence type="ECO:0000256" key="9">
    <source>
        <dbReference type="ARBA" id="ARBA00023136"/>
    </source>
</evidence>
<dbReference type="InterPro" id="IPR000531">
    <property type="entry name" value="Beta-barrel_TonB"/>
</dbReference>